<name>A0ACB7XB00_9ERIC</name>
<sequence length="311" mass="35270">MRRYNKKVGIQVKVTAMEVQKRKYKHQLSKMINWEDGKIHKELTDLDRPKWSLAYDGGRRYGSCTTNVSEGLNGVLKEARHLPITATVMTTFYKSVEYFLSKVEGARQRIDNNHTLSNFAMAKFDHWMNKARRHRVMEFNRELGVCEVETPMHPTSPVAKCVNQCAELIRQRTCNATISALEVISEVLPISSYSEKLLEMKGEALLMLGRYEEVIQLCDQTLVFAKKNVATTADDNYSEVTTNPSATTTTIAENLLGDAIIQPRRATPPKPDWKHFSISMRGLIWELQTLSPPLQFLVSVGEAAAVVFLSD</sequence>
<reference evidence="1 2" key="1">
    <citation type="journal article" date="2021" name="Hortic Res">
        <title>High-quality reference genome and annotation aids understanding of berry development for evergreen blueberry (Vaccinium darrowii).</title>
        <authorList>
            <person name="Yu J."/>
            <person name="Hulse-Kemp A.M."/>
            <person name="Babiker E."/>
            <person name="Staton M."/>
        </authorList>
    </citation>
    <scope>NUCLEOTIDE SEQUENCE [LARGE SCALE GENOMIC DNA]</scope>
    <source>
        <strain evidence="2">cv. NJ 8807/NJ 8810</strain>
        <tissue evidence="1">Young leaf</tissue>
    </source>
</reference>
<evidence type="ECO:0000313" key="2">
    <source>
        <dbReference type="Proteomes" id="UP000828048"/>
    </source>
</evidence>
<comment type="caution">
    <text evidence="1">The sequence shown here is derived from an EMBL/GenBank/DDBJ whole genome shotgun (WGS) entry which is preliminary data.</text>
</comment>
<keyword evidence="2" id="KW-1185">Reference proteome</keyword>
<dbReference type="EMBL" id="CM037156">
    <property type="protein sequence ID" value="KAH7837866.1"/>
    <property type="molecule type" value="Genomic_DNA"/>
</dbReference>
<proteinExistence type="predicted"/>
<organism evidence="1 2">
    <name type="scientific">Vaccinium darrowii</name>
    <dbReference type="NCBI Taxonomy" id="229202"/>
    <lineage>
        <taxon>Eukaryota</taxon>
        <taxon>Viridiplantae</taxon>
        <taxon>Streptophyta</taxon>
        <taxon>Embryophyta</taxon>
        <taxon>Tracheophyta</taxon>
        <taxon>Spermatophyta</taxon>
        <taxon>Magnoliopsida</taxon>
        <taxon>eudicotyledons</taxon>
        <taxon>Gunneridae</taxon>
        <taxon>Pentapetalae</taxon>
        <taxon>asterids</taxon>
        <taxon>Ericales</taxon>
        <taxon>Ericaceae</taxon>
        <taxon>Vaccinioideae</taxon>
        <taxon>Vaccinieae</taxon>
        <taxon>Vaccinium</taxon>
    </lineage>
</organism>
<gene>
    <name evidence="1" type="ORF">Vadar_019090</name>
</gene>
<evidence type="ECO:0000313" key="1">
    <source>
        <dbReference type="EMBL" id="KAH7837866.1"/>
    </source>
</evidence>
<accession>A0ACB7XB00</accession>
<protein>
    <submittedName>
        <fullName evidence="1">Uncharacterized protein</fullName>
    </submittedName>
</protein>
<dbReference type="Proteomes" id="UP000828048">
    <property type="component" value="Chromosome 6"/>
</dbReference>